<dbReference type="STRING" id="1817813.A2008_01995"/>
<dbReference type="AlphaFoldDB" id="A0A1F7WUP6"/>
<protein>
    <submittedName>
        <fullName evidence="1">Uncharacterized protein</fullName>
    </submittedName>
</protein>
<proteinExistence type="predicted"/>
<comment type="caution">
    <text evidence="1">The sequence shown here is derived from an EMBL/GenBank/DDBJ whole genome shotgun (WGS) entry which is preliminary data.</text>
</comment>
<name>A0A1F7WUP6_9BACT</name>
<sequence>MDIAGEPCPPGSVVPGVKRPANLDEIETLAARIDCGSVFELEIIKKYFERMLNTPSWIAFYLISDVIKKIDRILYKKTNSPEKLFEEIRVVVSYLNNYYAIDCGSGECLVKRENNHRNIINFRSLSSLYI</sequence>
<gene>
    <name evidence="1" type="ORF">A2008_01995</name>
</gene>
<dbReference type="Proteomes" id="UP000178735">
    <property type="component" value="Unassembled WGS sequence"/>
</dbReference>
<evidence type="ECO:0000313" key="2">
    <source>
        <dbReference type="Proteomes" id="UP000178735"/>
    </source>
</evidence>
<accession>A0A1F7WUP6</accession>
<reference evidence="1 2" key="1">
    <citation type="journal article" date="2016" name="Nat. Commun.">
        <title>Thousands of microbial genomes shed light on interconnected biogeochemical processes in an aquifer system.</title>
        <authorList>
            <person name="Anantharaman K."/>
            <person name="Brown C.T."/>
            <person name="Hug L.A."/>
            <person name="Sharon I."/>
            <person name="Castelle C.J."/>
            <person name="Probst A.J."/>
            <person name="Thomas B.C."/>
            <person name="Singh A."/>
            <person name="Wilkins M.J."/>
            <person name="Karaoz U."/>
            <person name="Brodie E.L."/>
            <person name="Williams K.H."/>
            <person name="Hubbard S.S."/>
            <person name="Banfield J.F."/>
        </authorList>
    </citation>
    <scope>NUCLEOTIDE SEQUENCE [LARGE SCALE GENOMIC DNA]</scope>
</reference>
<evidence type="ECO:0000313" key="1">
    <source>
        <dbReference type="EMBL" id="OGM06357.1"/>
    </source>
</evidence>
<organism evidence="1 2">
    <name type="scientific">Candidatus Wallbacteria bacterium GWC2_49_35</name>
    <dbReference type="NCBI Taxonomy" id="1817813"/>
    <lineage>
        <taxon>Bacteria</taxon>
        <taxon>Candidatus Walliibacteriota</taxon>
    </lineage>
</organism>
<dbReference type="EMBL" id="MGFH01000066">
    <property type="protein sequence ID" value="OGM06357.1"/>
    <property type="molecule type" value="Genomic_DNA"/>
</dbReference>